<dbReference type="Gene3D" id="1.50.10.10">
    <property type="match status" value="1"/>
</dbReference>
<dbReference type="InterPro" id="IPR012341">
    <property type="entry name" value="6hp_glycosidase-like_sf"/>
</dbReference>
<evidence type="ECO:0000256" key="3">
    <source>
        <dbReference type="ARBA" id="ARBA00023235"/>
    </source>
</evidence>
<accession>A0A1G9TB67</accession>
<keyword evidence="3 4" id="KW-0413">Isomerase</keyword>
<reference evidence="5 6" key="1">
    <citation type="submission" date="2016-10" db="EMBL/GenBank/DDBJ databases">
        <authorList>
            <person name="de Groot N.N."/>
        </authorList>
    </citation>
    <scope>NUCLEOTIDE SEQUENCE [LARGE SCALE GENOMIC DNA]</scope>
    <source>
        <strain evidence="5 6">DSM 21668</strain>
    </source>
</reference>
<dbReference type="InterPro" id="IPR010819">
    <property type="entry name" value="AGE/CE"/>
</dbReference>
<evidence type="ECO:0000313" key="6">
    <source>
        <dbReference type="Proteomes" id="UP000198901"/>
    </source>
</evidence>
<dbReference type="GO" id="GO:0005975">
    <property type="term" value="P:carbohydrate metabolic process"/>
    <property type="evidence" value="ECO:0007669"/>
    <property type="project" value="InterPro"/>
</dbReference>
<evidence type="ECO:0000313" key="5">
    <source>
        <dbReference type="EMBL" id="SDM44943.1"/>
    </source>
</evidence>
<dbReference type="InterPro" id="IPR028584">
    <property type="entry name" value="Cellobiose_2_epim"/>
</dbReference>
<proteinExistence type="inferred from homology"/>
<dbReference type="OrthoDB" id="5141876at2"/>
<dbReference type="Pfam" id="PF07221">
    <property type="entry name" value="GlcNAc_2-epim"/>
    <property type="match status" value="1"/>
</dbReference>
<evidence type="ECO:0000256" key="1">
    <source>
        <dbReference type="ARBA" id="ARBA00001470"/>
    </source>
</evidence>
<comment type="catalytic activity">
    <reaction evidence="1 4">
        <text>D-cellobiose = beta-D-glucosyl-(1-&gt;4)-D-mannopyranose</text>
        <dbReference type="Rhea" id="RHEA:23384"/>
        <dbReference type="ChEBI" id="CHEBI:17057"/>
        <dbReference type="ChEBI" id="CHEBI:47931"/>
        <dbReference type="EC" id="5.1.3.11"/>
    </reaction>
</comment>
<dbReference type="AlphaFoldDB" id="A0A1G9TB67"/>
<evidence type="ECO:0000256" key="4">
    <source>
        <dbReference type="HAMAP-Rule" id="MF_00929"/>
    </source>
</evidence>
<comment type="function">
    <text evidence="4">Catalyzes the reversible epimerization of cellobiose to 4-O-beta-D-glucopyranosyl-D-mannose (Glc-Man).</text>
</comment>
<dbReference type="STRING" id="563176.SAMN04488090_3492"/>
<protein>
    <recommendedName>
        <fullName evidence="4">Cellobiose 2-epimerase</fullName>
        <shortName evidence="4">CE</shortName>
        <ecNumber evidence="4">5.1.3.11</ecNumber>
    </recommendedName>
</protein>
<dbReference type="SUPFAM" id="SSF48208">
    <property type="entry name" value="Six-hairpin glycosidases"/>
    <property type="match status" value="1"/>
</dbReference>
<dbReference type="PANTHER" id="PTHR15108">
    <property type="entry name" value="N-ACYLGLUCOSAMINE-2-EPIMERASE"/>
    <property type="match status" value="1"/>
</dbReference>
<dbReference type="InterPro" id="IPR008928">
    <property type="entry name" value="6-hairpin_glycosidase_sf"/>
</dbReference>
<organism evidence="5 6">
    <name type="scientific">Siphonobacter aquaeclarae</name>
    <dbReference type="NCBI Taxonomy" id="563176"/>
    <lineage>
        <taxon>Bacteria</taxon>
        <taxon>Pseudomonadati</taxon>
        <taxon>Bacteroidota</taxon>
        <taxon>Cytophagia</taxon>
        <taxon>Cytophagales</taxon>
        <taxon>Cytophagaceae</taxon>
        <taxon>Siphonobacter</taxon>
    </lineage>
</organism>
<sequence length="395" mass="46391">MLSLPAFRQEVRHEFDRILQYWQTYSPDRQDGFYGRVDVRNQPDPSASRSMVLIARILWTFSLAYEVTRNPVHRKLADRAFAYLRSRFVDPKYGGVYWSVRADGFPEVTKKQLYAQGFALYGLSEYYRTTKQPEGLAEAQKLFRVMVDKAYDSKNGGFIEAFNQDWSDTDDYILSKGPLRKSMNTHLHLIEPITNLYRVWPDAEVKKHTKALLEEVFMEHIIDPETARMRLFFTEDWQARSPEISYGHDIEASWLLYETAEILDDKPLLQKTKDLSLRMATATLEGLNPDGALTYEYNPETGHKNEERSWWVLSEQMVGYFNAYQLSGKQHFLEKSLKSWEFIQKYLLDKERGEWYLRTDAAHHASIDADKITAWKCPYHNARACFEIERRIGRG</sequence>
<comment type="similarity">
    <text evidence="4">Belongs to the cellobiose 2-epimerase family.</text>
</comment>
<comment type="similarity">
    <text evidence="2">Belongs to the N-acylglucosamine 2-epimerase family.</text>
</comment>
<dbReference type="GO" id="GO:0047736">
    <property type="term" value="F:cellobiose epimerase activity"/>
    <property type="evidence" value="ECO:0007669"/>
    <property type="project" value="UniProtKB-UniRule"/>
</dbReference>
<keyword evidence="6" id="KW-1185">Reference proteome</keyword>
<dbReference type="HAMAP" id="MF_00929">
    <property type="entry name" value="Cellobiose_2_epim"/>
    <property type="match status" value="1"/>
</dbReference>
<dbReference type="EC" id="5.1.3.11" evidence="4"/>
<evidence type="ECO:0000256" key="2">
    <source>
        <dbReference type="ARBA" id="ARBA00008558"/>
    </source>
</evidence>
<dbReference type="EMBL" id="FNGS01000006">
    <property type="protein sequence ID" value="SDM44943.1"/>
    <property type="molecule type" value="Genomic_DNA"/>
</dbReference>
<name>A0A1G9TB67_9BACT</name>
<dbReference type="RefSeq" id="WP_093205087.1">
    <property type="nucleotide sequence ID" value="NZ_FNGS01000006.1"/>
</dbReference>
<dbReference type="Proteomes" id="UP000198901">
    <property type="component" value="Unassembled WGS sequence"/>
</dbReference>
<gene>
    <name evidence="5" type="ORF">SAMN04488090_3492</name>
</gene>